<dbReference type="RefSeq" id="WP_025085011.1">
    <property type="nucleotide sequence ID" value="NZ_AZES01000059.1"/>
</dbReference>
<feature type="coiled-coil region" evidence="1">
    <location>
        <begin position="223"/>
        <end position="250"/>
    </location>
</feature>
<comment type="caution">
    <text evidence="2">The sequence shown here is derived from an EMBL/GenBank/DDBJ whole genome shotgun (WGS) entry which is preliminary data.</text>
</comment>
<evidence type="ECO:0000313" key="3">
    <source>
        <dbReference type="Proteomes" id="UP000051908"/>
    </source>
</evidence>
<dbReference type="GeneID" id="96667876"/>
<proteinExistence type="predicted"/>
<evidence type="ECO:0000313" key="2">
    <source>
        <dbReference type="EMBL" id="KRL31162.1"/>
    </source>
</evidence>
<protein>
    <recommendedName>
        <fullName evidence="4">BppU N-terminal domain-containing protein</fullName>
    </recommendedName>
</protein>
<sequence>MEDNIFPGSYENFDYNAVDCALPTTQALFFCTNLAEASYLPTQYSTDESNHITPEGWSQLLFMGHKFQPAYMVQGLAGNYQFELNFLTPNADIEDLSGYVGDGNALRDKLISFEGTDASGAYIRSDIGFETSQASEGIITWQPESVIAQAKGHFKSAHFIIESVNRDRAITTLDFDLQIIGNQNAMPHRFSVYISEFQRALLMIHDLIETGRKQLAYYVALYVAIVKKKIDDIQEQMADAKSQIEDLKSKNQINVQALSDLQSQIKASDVLTASNAQKLISQMLKDGEVDVSQTMNTSIRNKLQGMNNEMGA</sequence>
<dbReference type="AlphaFoldDB" id="A0A0R1PN07"/>
<gene>
    <name evidence="2" type="ORF">FD33_GL002222</name>
</gene>
<name>A0A0R1PN07_9LACO</name>
<dbReference type="PATRIC" id="fig|1122151.5.peg.2295"/>
<organism evidence="2 3">
    <name type="scientific">Companilactobacillus paralimentarius DSM 13238 = JCM 10415</name>
    <dbReference type="NCBI Taxonomy" id="1122151"/>
    <lineage>
        <taxon>Bacteria</taxon>
        <taxon>Bacillati</taxon>
        <taxon>Bacillota</taxon>
        <taxon>Bacilli</taxon>
        <taxon>Lactobacillales</taxon>
        <taxon>Lactobacillaceae</taxon>
        <taxon>Companilactobacillus</taxon>
    </lineage>
</organism>
<evidence type="ECO:0008006" key="4">
    <source>
        <dbReference type="Google" id="ProtNLM"/>
    </source>
</evidence>
<dbReference type="EMBL" id="AZES01000059">
    <property type="protein sequence ID" value="KRL31162.1"/>
    <property type="molecule type" value="Genomic_DNA"/>
</dbReference>
<keyword evidence="1" id="KW-0175">Coiled coil</keyword>
<reference evidence="2 3" key="1">
    <citation type="journal article" date="2015" name="Genome Announc.">
        <title>Expanding the biotechnology potential of lactobacilli through comparative genomics of 213 strains and associated genera.</title>
        <authorList>
            <person name="Sun Z."/>
            <person name="Harris H.M."/>
            <person name="McCann A."/>
            <person name="Guo C."/>
            <person name="Argimon S."/>
            <person name="Zhang W."/>
            <person name="Yang X."/>
            <person name="Jeffery I.B."/>
            <person name="Cooney J.C."/>
            <person name="Kagawa T.F."/>
            <person name="Liu W."/>
            <person name="Song Y."/>
            <person name="Salvetti E."/>
            <person name="Wrobel A."/>
            <person name="Rasinkangas P."/>
            <person name="Parkhill J."/>
            <person name="Rea M.C."/>
            <person name="O'Sullivan O."/>
            <person name="Ritari J."/>
            <person name="Douillard F.P."/>
            <person name="Paul Ross R."/>
            <person name="Yang R."/>
            <person name="Briner A.E."/>
            <person name="Felis G.E."/>
            <person name="de Vos W.M."/>
            <person name="Barrangou R."/>
            <person name="Klaenhammer T.R."/>
            <person name="Caufield P.W."/>
            <person name="Cui Y."/>
            <person name="Zhang H."/>
            <person name="O'Toole P.W."/>
        </authorList>
    </citation>
    <scope>NUCLEOTIDE SEQUENCE [LARGE SCALE GENOMIC DNA]</scope>
    <source>
        <strain evidence="2 3">DSM 13238</strain>
    </source>
</reference>
<dbReference type="Proteomes" id="UP000051908">
    <property type="component" value="Unassembled WGS sequence"/>
</dbReference>
<evidence type="ECO:0000256" key="1">
    <source>
        <dbReference type="SAM" id="Coils"/>
    </source>
</evidence>
<keyword evidence="3" id="KW-1185">Reference proteome</keyword>
<accession>A0A0R1PN07</accession>
<dbReference type="OrthoDB" id="2266045at2"/>